<keyword evidence="1" id="KW-0732">Signal</keyword>
<proteinExistence type="predicted"/>
<evidence type="ECO:0000313" key="3">
    <source>
        <dbReference type="EMBL" id="MCK7593713.1"/>
    </source>
</evidence>
<evidence type="ECO:0000313" key="4">
    <source>
        <dbReference type="Proteomes" id="UP001431449"/>
    </source>
</evidence>
<dbReference type="RefSeq" id="WP_248207841.1">
    <property type="nucleotide sequence ID" value="NZ_JALNMH010000006.1"/>
</dbReference>
<feature type="chain" id="PRO_5047096360" evidence="1">
    <location>
        <begin position="23"/>
        <end position="173"/>
    </location>
</feature>
<keyword evidence="4" id="KW-1185">Reference proteome</keyword>
<accession>A0ABT0GGY6</accession>
<dbReference type="Pfam" id="PF13924">
    <property type="entry name" value="Lipocalin_5"/>
    <property type="match status" value="1"/>
</dbReference>
<feature type="domain" description="Lipocalin-like" evidence="2">
    <location>
        <begin position="35"/>
        <end position="171"/>
    </location>
</feature>
<feature type="signal peptide" evidence="1">
    <location>
        <begin position="1"/>
        <end position="22"/>
    </location>
</feature>
<name>A0ABT0GGY6_9GAMM</name>
<protein>
    <submittedName>
        <fullName evidence="3">Lipocalin-like domain-containing protein</fullName>
    </submittedName>
</protein>
<organism evidence="3 4">
    <name type="scientific">Pseudomarimonas salicorniae</name>
    <dbReference type="NCBI Taxonomy" id="2933270"/>
    <lineage>
        <taxon>Bacteria</taxon>
        <taxon>Pseudomonadati</taxon>
        <taxon>Pseudomonadota</taxon>
        <taxon>Gammaproteobacteria</taxon>
        <taxon>Lysobacterales</taxon>
        <taxon>Lysobacteraceae</taxon>
        <taxon>Pseudomarimonas</taxon>
    </lineage>
</organism>
<dbReference type="EMBL" id="JALNMH010000006">
    <property type="protein sequence ID" value="MCK7593713.1"/>
    <property type="molecule type" value="Genomic_DNA"/>
</dbReference>
<dbReference type="Proteomes" id="UP001431449">
    <property type="component" value="Unassembled WGS sequence"/>
</dbReference>
<evidence type="ECO:0000259" key="2">
    <source>
        <dbReference type="Pfam" id="PF13924"/>
    </source>
</evidence>
<evidence type="ECO:0000256" key="1">
    <source>
        <dbReference type="SAM" id="SignalP"/>
    </source>
</evidence>
<sequence length="173" mass="18877">MNLIRLLTLCLLGMAIASSAAASTQPPVKTNPLLGGWELRELHWQQNGKTHKLAPAPGGFLLLGEAHYSISWITAATPREPFKVLAGPSDAEALSAFRSIAFNAGTYTRDATTLSTRARIAKVPGFEGGQQFFRLHLDGDVLTLTLHDETYPDGSKPDWAGKLEARMIWHRAK</sequence>
<reference evidence="3" key="1">
    <citation type="submission" date="2022-04" db="EMBL/GenBank/DDBJ databases">
        <title>Lysobacter sp. CAU 1642 isolated from sea sand.</title>
        <authorList>
            <person name="Kim W."/>
        </authorList>
    </citation>
    <scope>NUCLEOTIDE SEQUENCE</scope>
    <source>
        <strain evidence="3">CAU 1642</strain>
    </source>
</reference>
<dbReference type="InterPro" id="IPR024311">
    <property type="entry name" value="Lipocalin-like"/>
</dbReference>
<comment type="caution">
    <text evidence="3">The sequence shown here is derived from an EMBL/GenBank/DDBJ whole genome shotgun (WGS) entry which is preliminary data.</text>
</comment>
<gene>
    <name evidence="3" type="ORF">M0G41_08530</name>
</gene>